<dbReference type="InterPro" id="IPR050951">
    <property type="entry name" value="Retrovirus_Pol_polyprotein"/>
</dbReference>
<dbReference type="SUPFAM" id="SSF56672">
    <property type="entry name" value="DNA/RNA polymerases"/>
    <property type="match status" value="1"/>
</dbReference>
<dbReference type="Gene3D" id="1.10.340.70">
    <property type="match status" value="1"/>
</dbReference>
<evidence type="ECO:0000256" key="6">
    <source>
        <dbReference type="SAM" id="MobiDB-lite"/>
    </source>
</evidence>
<dbReference type="Gene3D" id="3.10.10.10">
    <property type="entry name" value="HIV Type 1 Reverse Transcriptase, subunit A, domain 1"/>
    <property type="match status" value="1"/>
</dbReference>
<feature type="compositionally biased region" description="Low complexity" evidence="6">
    <location>
        <begin position="1218"/>
        <end position="1228"/>
    </location>
</feature>
<dbReference type="CDD" id="cd01647">
    <property type="entry name" value="RT_LTR"/>
    <property type="match status" value="1"/>
</dbReference>
<dbReference type="GeneID" id="105842115"/>
<dbReference type="EnsemblMetazoa" id="XM_038014428.1">
    <property type="protein sequence ID" value="XP_037870356.1"/>
    <property type="gene ID" value="LOC105842115"/>
</dbReference>
<keyword evidence="3" id="KW-0540">Nuclease</keyword>
<dbReference type="GO" id="GO:0003676">
    <property type="term" value="F:nucleic acid binding"/>
    <property type="evidence" value="ECO:0007669"/>
    <property type="project" value="InterPro"/>
</dbReference>
<feature type="domain" description="Integrase catalytic" evidence="8">
    <location>
        <begin position="997"/>
        <end position="1154"/>
    </location>
</feature>
<dbReference type="Gene3D" id="3.30.420.10">
    <property type="entry name" value="Ribonuclease H-like superfamily/Ribonuclease H"/>
    <property type="match status" value="1"/>
</dbReference>
<keyword evidence="2" id="KW-0808">Transferase</keyword>
<keyword evidence="5" id="KW-0695">RNA-directed DNA polymerase</keyword>
<feature type="compositionally biased region" description="Polar residues" evidence="6">
    <location>
        <begin position="195"/>
        <end position="208"/>
    </location>
</feature>
<reference evidence="9" key="2">
    <citation type="submission" date="2022-06" db="UniProtKB">
        <authorList>
            <consortium name="EnsemblMetazoa"/>
        </authorList>
    </citation>
    <scope>IDENTIFICATION</scope>
    <source>
        <strain evidence="9">p50T (Dazao)</strain>
    </source>
</reference>
<dbReference type="PROSITE" id="PS50994">
    <property type="entry name" value="INTEGRASE"/>
    <property type="match status" value="1"/>
</dbReference>
<feature type="region of interest" description="Disordered" evidence="6">
    <location>
        <begin position="187"/>
        <end position="215"/>
    </location>
</feature>
<keyword evidence="4" id="KW-0378">Hydrolase</keyword>
<evidence type="ECO:0000256" key="3">
    <source>
        <dbReference type="ARBA" id="ARBA00022722"/>
    </source>
</evidence>
<evidence type="ECO:0000313" key="9">
    <source>
        <dbReference type="EnsemblMetazoa" id="XP_037870356.1"/>
    </source>
</evidence>
<evidence type="ECO:0000259" key="8">
    <source>
        <dbReference type="PROSITE" id="PS50994"/>
    </source>
</evidence>
<accession>A0A8R2QX82</accession>
<dbReference type="KEGG" id="bmor:105842115"/>
<dbReference type="FunFam" id="1.10.340.70:FF:000004">
    <property type="entry name" value="Retrovirus-related Pol polyprotein from transposon 297-like Protein"/>
    <property type="match status" value="1"/>
</dbReference>
<dbReference type="FunFam" id="3.30.70.270:FF:000026">
    <property type="entry name" value="Transposon Ty3-G Gag-Pol polyprotein"/>
    <property type="match status" value="1"/>
</dbReference>
<dbReference type="EC" id="2.7.7.49" evidence="1"/>
<evidence type="ECO:0000256" key="5">
    <source>
        <dbReference type="ARBA" id="ARBA00022918"/>
    </source>
</evidence>
<keyword evidence="4" id="KW-0255">Endonuclease</keyword>
<dbReference type="InterPro" id="IPR021109">
    <property type="entry name" value="Peptidase_aspartic_dom_sf"/>
</dbReference>
<dbReference type="GO" id="GO:0004519">
    <property type="term" value="F:endonuclease activity"/>
    <property type="evidence" value="ECO:0007669"/>
    <property type="project" value="UniProtKB-KW"/>
</dbReference>
<sequence length="1296" mass="149686">MDSLKPPPPLSLMGDLKQNFQKWTQQYDIYMIASGTEGDEKIKDKQKKAIYLHCLGAEALTIYNGFKNKEKLSYVEVKQKFNEYCSPPGNETFSRHVFFSRKKRDGESFDEFFCTLRKLAGDCGFADLEESLIRDQIILGLNDAKLTERLLKESTLTLDSCMKICKVAESAAKQVQVMTEKTVEAVTRKQESRSRMPNQNKTSFNNKQHLGKSAEGSVRLKNNNCERCGGVHSHRSCPAFGRRCAKCNRYGHYMQMCRTVGAVYVSDDDSDDSLVVGSVTVGQVDTEDWIVEAKVRGQKMKFKVDTGSQVNILTSAIVKKLDLKMTETCTKLKNFDGSTIETVGMTKTIVKFNKKKYVLDFYVVKFKTTNVLSYKAAVQLGLINKVENISKEYVVQDIGEYKDLFHGLGKLNYVYKIKLTDNCAPVVEPPRKIPFKLVDKVKNELDRLEQLDVIKKVQEPTEWVNSMVIVKKSQDKIRLCLDPQNINKCIIRERHKIPTFEELTSAMPDAKYYSVLDANKGFYQILLAEESQLLTTFNAGQFGRYCFKRLPFGLNSAPEVFTKCYSEIFNEIQGVVTYVDEILVWGDTKKTHDERLLQVLEKARQAGVKFNKEKCVIGVKEVKYVGHILSSEGLKPDPEKVRAIVDMKEPTTKKELQTVLGIITYISKFIPNTSELTESLRQLLKKNVEYIWGDKQKEDFKKIKQFLTSATVLRYFDVNKPVTLSVDSSSTGLGAVLLQDNLPVAYGSKTLTECQKSWAQIEKEMLAIVYGCEKFHQYIYDKHVIVESDHRPLEYIFKKTINETPLRLQRLRLRIQGYDLEIRYKPGKELFVADALSRNSLPDKICNKDLDQHVELHVCLITEGLKFTEQKLEDFKKKTANDEECQKIIKNIEMGWPDKVKLPTDLKYYHSIKEDLYYANGLIFKNNAVFVPKSLRKEILNLIHYNHLGLEKCKNKIRGLLYWPFMNKELEDHIRNCEACLKYQKSHSFETLILRDIPKQPWDIIGADMFFYKNNIYLMVVDYLTKYVEIINMVDQSTQSHILALKQMFARWGIPTKLCTDDASQFNSYEFQEFVKEWGFQLVKSSPYYARSNGMVERHIQIVKKMFKKCDFDQKDIYMALMEYRNTPIDSEINMSPNELLLGRQTVTLLPTRSSLPGKNKLKKVRNSLQKKQIKYKYYHDRRNNQKGIEFTEGQNVFIRDSSSNRQRDYNSGDIEDSIGSSGIGSDNDNIESDNDNIQSNDTTSNRKSVTLENVNTDIRQTRSGRQVYLSKEREMSCEDTYWYKLWLTCTGDDTT</sequence>
<dbReference type="InterPro" id="IPR043502">
    <property type="entry name" value="DNA/RNA_pol_sf"/>
</dbReference>
<name>A0A8R2QX82_BOMMO</name>
<dbReference type="FunFam" id="3.10.10.10:FF:000003">
    <property type="entry name" value="Retrovirus-related Pol polyprotein from transposon 297-like Protein"/>
    <property type="match status" value="1"/>
</dbReference>
<protein>
    <recommendedName>
        <fullName evidence="1">RNA-directed DNA polymerase</fullName>
        <ecNumber evidence="1">2.7.7.49</ecNumber>
    </recommendedName>
</protein>
<dbReference type="Pfam" id="PF17919">
    <property type="entry name" value="RT_RNaseH_2"/>
    <property type="match status" value="1"/>
</dbReference>
<feature type="domain" description="Reverse transcriptase" evidence="7">
    <location>
        <begin position="451"/>
        <end position="629"/>
    </location>
</feature>
<dbReference type="SUPFAM" id="SSF53098">
    <property type="entry name" value="Ribonuclease H-like"/>
    <property type="match status" value="1"/>
</dbReference>
<dbReference type="PROSITE" id="PS50878">
    <property type="entry name" value="RT_POL"/>
    <property type="match status" value="1"/>
</dbReference>
<organism evidence="9 10">
    <name type="scientific">Bombyx mori</name>
    <name type="common">Silk moth</name>
    <dbReference type="NCBI Taxonomy" id="7091"/>
    <lineage>
        <taxon>Eukaryota</taxon>
        <taxon>Metazoa</taxon>
        <taxon>Ecdysozoa</taxon>
        <taxon>Arthropoda</taxon>
        <taxon>Hexapoda</taxon>
        <taxon>Insecta</taxon>
        <taxon>Pterygota</taxon>
        <taxon>Neoptera</taxon>
        <taxon>Endopterygota</taxon>
        <taxon>Lepidoptera</taxon>
        <taxon>Glossata</taxon>
        <taxon>Ditrysia</taxon>
        <taxon>Bombycoidea</taxon>
        <taxon>Bombycidae</taxon>
        <taxon>Bombycinae</taxon>
        <taxon>Bombyx</taxon>
    </lineage>
</organism>
<dbReference type="Gene3D" id="3.10.20.370">
    <property type="match status" value="1"/>
</dbReference>
<dbReference type="GO" id="GO:0042575">
    <property type="term" value="C:DNA polymerase complex"/>
    <property type="evidence" value="ECO:0007669"/>
    <property type="project" value="UniProtKB-ARBA"/>
</dbReference>
<dbReference type="RefSeq" id="XP_037870356.1">
    <property type="nucleotide sequence ID" value="XM_038014428.1"/>
</dbReference>
<dbReference type="PANTHER" id="PTHR37984">
    <property type="entry name" value="PROTEIN CBG26694"/>
    <property type="match status" value="1"/>
</dbReference>
<keyword evidence="2" id="KW-0548">Nucleotidyltransferase</keyword>
<dbReference type="Gene3D" id="3.30.70.270">
    <property type="match status" value="2"/>
</dbReference>
<dbReference type="InterPro" id="IPR043128">
    <property type="entry name" value="Rev_trsase/Diguanyl_cyclase"/>
</dbReference>
<dbReference type="Gene3D" id="2.40.70.10">
    <property type="entry name" value="Acid Proteases"/>
    <property type="match status" value="1"/>
</dbReference>
<evidence type="ECO:0000256" key="1">
    <source>
        <dbReference type="ARBA" id="ARBA00012493"/>
    </source>
</evidence>
<dbReference type="InterPro" id="IPR001584">
    <property type="entry name" value="Integrase_cat-core"/>
</dbReference>
<dbReference type="Pfam" id="PF17921">
    <property type="entry name" value="Integrase_H2C2"/>
    <property type="match status" value="1"/>
</dbReference>
<keyword evidence="10" id="KW-1185">Reference proteome</keyword>
<evidence type="ECO:0000256" key="2">
    <source>
        <dbReference type="ARBA" id="ARBA00022695"/>
    </source>
</evidence>
<proteinExistence type="predicted"/>
<dbReference type="GO" id="GO:0015074">
    <property type="term" value="P:DNA integration"/>
    <property type="evidence" value="ECO:0007669"/>
    <property type="project" value="InterPro"/>
</dbReference>
<evidence type="ECO:0000313" key="10">
    <source>
        <dbReference type="Proteomes" id="UP000005204"/>
    </source>
</evidence>
<dbReference type="InterPro" id="IPR041577">
    <property type="entry name" value="RT_RNaseH_2"/>
</dbReference>
<evidence type="ECO:0000259" key="7">
    <source>
        <dbReference type="PROSITE" id="PS50878"/>
    </source>
</evidence>
<evidence type="ECO:0000256" key="4">
    <source>
        <dbReference type="ARBA" id="ARBA00022759"/>
    </source>
</evidence>
<dbReference type="InterPro" id="IPR041588">
    <property type="entry name" value="Integrase_H2C2"/>
</dbReference>
<dbReference type="FunFam" id="3.30.420.10:FF:000063">
    <property type="entry name" value="Retrovirus-related Pol polyprotein from transposon 297-like Protein"/>
    <property type="match status" value="1"/>
</dbReference>
<dbReference type="CDD" id="cd09274">
    <property type="entry name" value="RNase_HI_RT_Ty3"/>
    <property type="match status" value="1"/>
</dbReference>
<dbReference type="FunFam" id="3.10.20.370:FF:000001">
    <property type="entry name" value="Retrovirus-related Pol polyprotein from transposon 17.6-like protein"/>
    <property type="match status" value="1"/>
</dbReference>
<dbReference type="InterPro" id="IPR036397">
    <property type="entry name" value="RNaseH_sf"/>
</dbReference>
<feature type="region of interest" description="Disordered" evidence="6">
    <location>
        <begin position="1200"/>
        <end position="1250"/>
    </location>
</feature>
<dbReference type="SUPFAM" id="SSF50630">
    <property type="entry name" value="Acid proteases"/>
    <property type="match status" value="1"/>
</dbReference>
<dbReference type="GO" id="GO:0003964">
    <property type="term" value="F:RNA-directed DNA polymerase activity"/>
    <property type="evidence" value="ECO:0007669"/>
    <property type="project" value="UniProtKB-KW"/>
</dbReference>
<dbReference type="PANTHER" id="PTHR37984:SF7">
    <property type="entry name" value="INTEGRASE CATALYTIC DOMAIN-CONTAINING PROTEIN"/>
    <property type="match status" value="1"/>
</dbReference>
<dbReference type="InterPro" id="IPR012337">
    <property type="entry name" value="RNaseH-like_sf"/>
</dbReference>
<dbReference type="Proteomes" id="UP000005204">
    <property type="component" value="Unassembled WGS sequence"/>
</dbReference>
<dbReference type="InterPro" id="IPR000477">
    <property type="entry name" value="RT_dom"/>
</dbReference>
<dbReference type="Pfam" id="PF00078">
    <property type="entry name" value="RVT_1"/>
    <property type="match status" value="1"/>
</dbReference>
<reference evidence="10" key="1">
    <citation type="journal article" date="2008" name="Insect Biochem. Mol. Biol.">
        <title>The genome of a lepidopteran model insect, the silkworm Bombyx mori.</title>
        <authorList>
            <consortium name="International Silkworm Genome Consortium"/>
        </authorList>
    </citation>
    <scope>NUCLEOTIDE SEQUENCE [LARGE SCALE GENOMIC DNA]</scope>
    <source>
        <strain evidence="10">p50T</strain>
    </source>
</reference>
<dbReference type="CDD" id="cd00303">
    <property type="entry name" value="retropepsin_like"/>
    <property type="match status" value="1"/>
</dbReference>